<dbReference type="SMART" id="SM01005">
    <property type="entry name" value="Ala_racemase_C"/>
    <property type="match status" value="1"/>
</dbReference>
<evidence type="ECO:0000256" key="8">
    <source>
        <dbReference type="PIRSR" id="PIRSR600821-50"/>
    </source>
</evidence>
<keyword evidence="6 7" id="KW-0413">Isomerase</keyword>
<dbReference type="CDD" id="cd00430">
    <property type="entry name" value="PLPDE_III_AR"/>
    <property type="match status" value="1"/>
</dbReference>
<dbReference type="GO" id="GO:0005829">
    <property type="term" value="C:cytosol"/>
    <property type="evidence" value="ECO:0007669"/>
    <property type="project" value="TreeGrafter"/>
</dbReference>
<evidence type="ECO:0000256" key="6">
    <source>
        <dbReference type="ARBA" id="ARBA00023235"/>
    </source>
</evidence>
<dbReference type="PANTHER" id="PTHR30511:SF0">
    <property type="entry name" value="ALANINE RACEMASE, CATABOLIC-RELATED"/>
    <property type="match status" value="1"/>
</dbReference>
<evidence type="ECO:0000313" key="11">
    <source>
        <dbReference type="EMBL" id="QNT77844.1"/>
    </source>
</evidence>
<dbReference type="Pfam" id="PF00842">
    <property type="entry name" value="Ala_racemase_C"/>
    <property type="match status" value="1"/>
</dbReference>
<dbReference type="KEGG" id="ebla:JGUZn3_06020"/>
<feature type="binding site" evidence="7 9">
    <location>
        <position position="322"/>
    </location>
    <ligand>
        <name>substrate</name>
    </ligand>
</feature>
<gene>
    <name evidence="11" type="primary">alr</name>
    <name evidence="11" type="ORF">JGUZn3_06020</name>
</gene>
<protein>
    <recommendedName>
        <fullName evidence="4 7">Alanine racemase</fullName>
        <ecNumber evidence="4 7">5.1.1.1</ecNumber>
    </recommendedName>
</protein>
<organism evidence="11 12">
    <name type="scientific">Entomobacter blattae</name>
    <dbReference type="NCBI Taxonomy" id="2762277"/>
    <lineage>
        <taxon>Bacteria</taxon>
        <taxon>Pseudomonadati</taxon>
        <taxon>Pseudomonadota</taxon>
        <taxon>Alphaproteobacteria</taxon>
        <taxon>Acetobacterales</taxon>
        <taxon>Acetobacteraceae</taxon>
        <taxon>Entomobacter</taxon>
    </lineage>
</organism>
<dbReference type="PRINTS" id="PR00992">
    <property type="entry name" value="ALARACEMASE"/>
</dbReference>
<dbReference type="InterPro" id="IPR000821">
    <property type="entry name" value="Ala_racemase"/>
</dbReference>
<comment type="function">
    <text evidence="7">Catalyzes the interconversion of L-alanine and D-alanine. May also act on other amino acids.</text>
</comment>
<dbReference type="InterPro" id="IPR009006">
    <property type="entry name" value="Ala_racemase/Decarboxylase_C"/>
</dbReference>
<comment type="cofactor">
    <cofactor evidence="2 7 8">
        <name>pyridoxal 5'-phosphate</name>
        <dbReference type="ChEBI" id="CHEBI:597326"/>
    </cofactor>
</comment>
<feature type="modified residue" description="N6-(pyridoxal phosphate)lysine" evidence="7 8">
    <location>
        <position position="49"/>
    </location>
</feature>
<comment type="catalytic activity">
    <reaction evidence="1 7">
        <text>L-alanine = D-alanine</text>
        <dbReference type="Rhea" id="RHEA:20249"/>
        <dbReference type="ChEBI" id="CHEBI:57416"/>
        <dbReference type="ChEBI" id="CHEBI:57972"/>
        <dbReference type="EC" id="5.1.1.1"/>
    </reaction>
</comment>
<dbReference type="SUPFAM" id="SSF50621">
    <property type="entry name" value="Alanine racemase C-terminal domain-like"/>
    <property type="match status" value="1"/>
</dbReference>
<evidence type="ECO:0000256" key="2">
    <source>
        <dbReference type="ARBA" id="ARBA00001933"/>
    </source>
</evidence>
<dbReference type="InterPro" id="IPR029066">
    <property type="entry name" value="PLP-binding_barrel"/>
</dbReference>
<feature type="binding site" evidence="7 9">
    <location>
        <position position="149"/>
    </location>
    <ligand>
        <name>substrate</name>
    </ligand>
</feature>
<comment type="similarity">
    <text evidence="3 7">Belongs to the alanine racemase family.</text>
</comment>
<dbReference type="Gene3D" id="2.40.37.10">
    <property type="entry name" value="Lyase, Ornithine Decarboxylase, Chain A, domain 1"/>
    <property type="match status" value="1"/>
</dbReference>
<proteinExistence type="inferred from homology"/>
<name>A0A7H1NPY4_9PROT</name>
<dbReference type="UniPathway" id="UPA00042">
    <property type="reaction ID" value="UER00497"/>
</dbReference>
<reference evidence="11 12" key="1">
    <citation type="submission" date="2020-08" db="EMBL/GenBank/DDBJ databases">
        <title>Complete genome sequence of Entomobacter blattae G55GP.</title>
        <authorList>
            <person name="Poehlein A."/>
            <person name="Guzman J."/>
            <person name="Daniel R."/>
            <person name="Vilcinskas A."/>
        </authorList>
    </citation>
    <scope>NUCLEOTIDE SEQUENCE [LARGE SCALE GENOMIC DNA]</scope>
    <source>
        <strain evidence="11 12">G55GP</strain>
    </source>
</reference>
<dbReference type="GO" id="GO:0008784">
    <property type="term" value="F:alanine racemase activity"/>
    <property type="evidence" value="ECO:0007669"/>
    <property type="project" value="UniProtKB-UniRule"/>
</dbReference>
<dbReference type="InterPro" id="IPR001608">
    <property type="entry name" value="Ala_racemase_N"/>
</dbReference>
<evidence type="ECO:0000256" key="9">
    <source>
        <dbReference type="PIRSR" id="PIRSR600821-52"/>
    </source>
</evidence>
<dbReference type="HAMAP" id="MF_01201">
    <property type="entry name" value="Ala_racemase"/>
    <property type="match status" value="1"/>
</dbReference>
<evidence type="ECO:0000256" key="3">
    <source>
        <dbReference type="ARBA" id="ARBA00007880"/>
    </source>
</evidence>
<evidence type="ECO:0000313" key="12">
    <source>
        <dbReference type="Proteomes" id="UP000516349"/>
    </source>
</evidence>
<dbReference type="Pfam" id="PF01168">
    <property type="entry name" value="Ala_racemase_N"/>
    <property type="match status" value="1"/>
</dbReference>
<sequence>MNRHDPSLKNSSSADLAYGLLQINLNAILSNYRQLCQKAPHSITSAVLKANAYGLGAEKIAPLLEQQGHCRHFFVAHLQEGISLRKVLSHEAQIFVLNGLISEAATQFITHNITPVLNTVQQYKNWQTLAQKNATPLPAIIQLDSGMHRLGLSEEDVLHLQTEENWLKFLDVKFVISHLACAADPHNPTNSAQLLKFKKLAAFFPNAPLSLAASSGIFLGPEWQLDMVRPGAALYGINPTPAHPNPMENVITVSGKIIQIRKVNPYSAIGYNGTHITSGPARIAIVSIGYADGFFRILSNKGFAVAPASPETKLPIIGNISMDCLCVNISALPEHLLTEGSMIELIGANIPLDCVGEAAKTIGYEILTALDGRLYKNYSYRARHF</sequence>
<dbReference type="PANTHER" id="PTHR30511">
    <property type="entry name" value="ALANINE RACEMASE"/>
    <property type="match status" value="1"/>
</dbReference>
<keyword evidence="12" id="KW-1185">Reference proteome</keyword>
<dbReference type="Proteomes" id="UP000516349">
    <property type="component" value="Chromosome"/>
</dbReference>
<comment type="pathway">
    <text evidence="7">Amino-acid biosynthesis; D-alanine biosynthesis; D-alanine from L-alanine: step 1/1.</text>
</comment>
<dbReference type="RefSeq" id="WP_203414248.1">
    <property type="nucleotide sequence ID" value="NZ_CP060244.1"/>
</dbReference>
<feature type="active site" description="Proton acceptor; specific for L-alanine" evidence="7">
    <location>
        <position position="271"/>
    </location>
</feature>
<accession>A0A7H1NPY4</accession>
<dbReference type="GO" id="GO:0030170">
    <property type="term" value="F:pyridoxal phosphate binding"/>
    <property type="evidence" value="ECO:0007669"/>
    <property type="project" value="UniProtKB-UniRule"/>
</dbReference>
<keyword evidence="5 7" id="KW-0663">Pyridoxal phosphate</keyword>
<dbReference type="Gene3D" id="3.20.20.10">
    <property type="entry name" value="Alanine racemase"/>
    <property type="match status" value="1"/>
</dbReference>
<dbReference type="GO" id="GO:0030632">
    <property type="term" value="P:D-alanine biosynthetic process"/>
    <property type="evidence" value="ECO:0007669"/>
    <property type="project" value="UniProtKB-UniRule"/>
</dbReference>
<evidence type="ECO:0000256" key="5">
    <source>
        <dbReference type="ARBA" id="ARBA00022898"/>
    </source>
</evidence>
<dbReference type="EMBL" id="CP060244">
    <property type="protein sequence ID" value="QNT77844.1"/>
    <property type="molecule type" value="Genomic_DNA"/>
</dbReference>
<feature type="active site" description="Proton acceptor; specific for D-alanine" evidence="7">
    <location>
        <position position="49"/>
    </location>
</feature>
<feature type="domain" description="Alanine racemase C-terminal" evidence="10">
    <location>
        <begin position="250"/>
        <end position="379"/>
    </location>
</feature>
<dbReference type="NCBIfam" id="TIGR00492">
    <property type="entry name" value="alr"/>
    <property type="match status" value="1"/>
</dbReference>
<dbReference type="InterPro" id="IPR020622">
    <property type="entry name" value="Ala_racemase_pyridoxalP-BS"/>
</dbReference>
<evidence type="ECO:0000256" key="1">
    <source>
        <dbReference type="ARBA" id="ARBA00000316"/>
    </source>
</evidence>
<dbReference type="PROSITE" id="PS00395">
    <property type="entry name" value="ALANINE_RACEMASE"/>
    <property type="match status" value="1"/>
</dbReference>
<evidence type="ECO:0000256" key="7">
    <source>
        <dbReference type="HAMAP-Rule" id="MF_01201"/>
    </source>
</evidence>
<evidence type="ECO:0000259" key="10">
    <source>
        <dbReference type="SMART" id="SM01005"/>
    </source>
</evidence>
<evidence type="ECO:0000256" key="4">
    <source>
        <dbReference type="ARBA" id="ARBA00013089"/>
    </source>
</evidence>
<dbReference type="InterPro" id="IPR011079">
    <property type="entry name" value="Ala_racemase_C"/>
</dbReference>
<dbReference type="AlphaFoldDB" id="A0A7H1NPY4"/>
<dbReference type="EC" id="5.1.1.1" evidence="4 7"/>
<dbReference type="SUPFAM" id="SSF51419">
    <property type="entry name" value="PLP-binding barrel"/>
    <property type="match status" value="1"/>
</dbReference>